<evidence type="ECO:0000313" key="1">
    <source>
        <dbReference type="EMBL" id="QIQ60811.1"/>
    </source>
</evidence>
<organism evidence="1 2">
    <name type="scientific">Stenotrophomonas phage vB_SmaS_BUCT548</name>
    <dbReference type="NCBI Taxonomy" id="2712941"/>
    <lineage>
        <taxon>Viruses</taxon>
        <taxon>Duplodnaviria</taxon>
        <taxon>Heunggongvirae</taxon>
        <taxon>Uroviricota</taxon>
        <taxon>Caudoviricetes</taxon>
        <taxon>Beaumontvirinae</taxon>
        <taxon>Bixiavirus</taxon>
        <taxon>Bixiavirus BUCT548</taxon>
    </lineage>
</organism>
<dbReference type="GeneID" id="77953650"/>
<sequence>MSIKYSYEHTDTFAGEANYSWVKRGSVHMPELTHYGYDGGVSTYARADRISQREVVKAVKAKLGLTGIRCKTERQGDGYVIRPYGLCQIVFIECEG</sequence>
<protein>
    <submittedName>
        <fullName evidence="1">Uncharacterized protein</fullName>
    </submittedName>
</protein>
<reference evidence="1 2" key="1">
    <citation type="submission" date="2020-01" db="EMBL/GenBank/DDBJ databases">
        <authorList>
            <person name="Zhang W."/>
            <person name="Zhang R."/>
            <person name="Hu Y."/>
            <person name="Liu Y."/>
            <person name="Lin W."/>
            <person name="Wang L."/>
            <person name="Li J."/>
            <person name="An X."/>
            <person name="Song L."/>
            <person name="Fan H."/>
            <person name="Shi T."/>
            <person name="Liu H."/>
            <person name="Tong Y."/>
        </authorList>
    </citation>
    <scope>NUCLEOTIDE SEQUENCE [LARGE SCALE GENOMIC DNA]</scope>
</reference>
<keyword evidence="2" id="KW-1185">Reference proteome</keyword>
<dbReference type="EMBL" id="MN937349">
    <property type="protein sequence ID" value="QIQ60811.1"/>
    <property type="molecule type" value="Genomic_DNA"/>
</dbReference>
<name>A0A7D2HHT9_9CAUD</name>
<evidence type="ECO:0000313" key="2">
    <source>
        <dbReference type="Proteomes" id="UP000509570"/>
    </source>
</evidence>
<dbReference type="Proteomes" id="UP000509570">
    <property type="component" value="Segment"/>
</dbReference>
<accession>A0A7D2HHT9</accession>
<dbReference type="RefSeq" id="YP_010677276.1">
    <property type="nucleotide sequence ID" value="NC_071019.1"/>
</dbReference>
<proteinExistence type="predicted"/>
<dbReference type="KEGG" id="vg:77953650"/>